<organism evidence="1 2">
    <name type="scientific">Leuconostoc phage phiLNTR3</name>
    <dbReference type="NCBI Taxonomy" id="1262521"/>
    <lineage>
        <taxon>Viruses</taxon>
        <taxon>Duplodnaviria</taxon>
        <taxon>Heunggongvirae</taxon>
        <taxon>Uroviricota</taxon>
        <taxon>Caudoviricetes</taxon>
        <taxon>Mccleskeyvirinae</taxon>
        <taxon>Unaquatrovirus</taxon>
        <taxon>Leuconostoc virus LNTR3</taxon>
    </lineage>
</organism>
<reference evidence="1 2" key="1">
    <citation type="journal article" date="2014" name="Int. J. Food Microbiol.">
        <title>Sequence and comparative analysis of Leuconostoc dairy bacteriophages.</title>
        <authorList>
            <person name="Kot W."/>
            <person name="Hansen L.H."/>
            <person name="Neve H."/>
            <person name="Hammer K."/>
            <person name="Jacobsen S."/>
            <person name="Pedersen P.D."/>
            <person name="Sorensen S.J."/>
            <person name="Heller K.J."/>
            <person name="Vogensen F.K."/>
        </authorList>
    </citation>
    <scope>NUCLEOTIDE SEQUENCE [LARGE SCALE GENOMIC DNA]</scope>
</reference>
<name>A0A059PAS4_9CAUD</name>
<gene>
    <name evidence="1" type="ORF">phiLNTR3_039</name>
</gene>
<dbReference type="Proteomes" id="UP000202777">
    <property type="component" value="Segment"/>
</dbReference>
<evidence type="ECO:0000313" key="2">
    <source>
        <dbReference type="Proteomes" id="UP000202777"/>
    </source>
</evidence>
<protein>
    <submittedName>
        <fullName evidence="1">Uncharacterized protein</fullName>
    </submittedName>
</protein>
<sequence length="92" mass="10743">MINAKQAREQSTDNFYKSLSADEKVAHFYVEGRIKLAVDNGEMYTVFDYKDEDVPDVVFGLLESQHYVNFLDELGYELRYNVANMGSYQIVW</sequence>
<evidence type="ECO:0000313" key="1">
    <source>
        <dbReference type="EMBL" id="AFY98532.1"/>
    </source>
</evidence>
<proteinExistence type="predicted"/>
<dbReference type="GeneID" id="19736344"/>
<dbReference type="EMBL" id="KC013029">
    <property type="protein sequence ID" value="AFY98532.1"/>
    <property type="molecule type" value="Genomic_DNA"/>
</dbReference>
<accession>A0A059PAS4</accession>
<dbReference type="KEGG" id="vg:19736344"/>
<dbReference type="RefSeq" id="YP_009044246.1">
    <property type="nucleotide sequence ID" value="NC_024378.1"/>
</dbReference>